<dbReference type="STRING" id="1193182.BN11_980006"/>
<comment type="caution">
    <text evidence="1">The sequence shown here is derived from an EMBL/GenBank/DDBJ whole genome shotgun (WGS) entry which is preliminary data.</text>
</comment>
<evidence type="ECO:0000313" key="2">
    <source>
        <dbReference type="Proteomes" id="UP000035763"/>
    </source>
</evidence>
<proteinExistence type="predicted"/>
<dbReference type="EMBL" id="CAJA01000527">
    <property type="protein sequence ID" value="CCH75792.1"/>
    <property type="molecule type" value="Genomic_DNA"/>
</dbReference>
<organism evidence="1 2">
    <name type="scientific">Nostocoides australiense Ben110</name>
    <dbReference type="NCBI Taxonomy" id="1193182"/>
    <lineage>
        <taxon>Bacteria</taxon>
        <taxon>Bacillati</taxon>
        <taxon>Actinomycetota</taxon>
        <taxon>Actinomycetes</taxon>
        <taxon>Micrococcales</taxon>
        <taxon>Intrasporangiaceae</taxon>
        <taxon>Nostocoides</taxon>
    </lineage>
</organism>
<dbReference type="AlphaFoldDB" id="W6K2K6"/>
<dbReference type="Proteomes" id="UP000035763">
    <property type="component" value="Unassembled WGS sequence"/>
</dbReference>
<name>W6K2K6_9MICO</name>
<protein>
    <submittedName>
        <fullName evidence="1">Uncharacterized protein</fullName>
    </submittedName>
</protein>
<gene>
    <name evidence="1" type="ORF">BN11_980006</name>
</gene>
<keyword evidence="2" id="KW-1185">Reference proteome</keyword>
<sequence>MLAKHAEEYRIENNQIRPHEALAWNRPKEVHLGLASPTVPTLQTTETLPTP</sequence>
<reference evidence="1 2" key="1">
    <citation type="journal article" date="2013" name="ISME J.">
        <title>A metabolic model for members of the genus Tetrasphaera involved in enhanced biological phosphorus removal.</title>
        <authorList>
            <person name="Kristiansen R."/>
            <person name="Nguyen H.T.T."/>
            <person name="Saunders A.M."/>
            <person name="Nielsen J.L."/>
            <person name="Wimmer R."/>
            <person name="Le V.Q."/>
            <person name="McIlroy S.J."/>
            <person name="Petrovski S."/>
            <person name="Seviour R.J."/>
            <person name="Calteau A."/>
            <person name="Nielsen K.L."/>
            <person name="Nielsen P.H."/>
        </authorList>
    </citation>
    <scope>NUCLEOTIDE SEQUENCE [LARGE SCALE GENOMIC DNA]</scope>
    <source>
        <strain evidence="1 2">Ben110</strain>
    </source>
</reference>
<evidence type="ECO:0000313" key="1">
    <source>
        <dbReference type="EMBL" id="CCH75792.1"/>
    </source>
</evidence>
<accession>W6K2K6</accession>